<evidence type="ECO:0000256" key="1">
    <source>
        <dbReference type="SAM" id="SignalP"/>
    </source>
</evidence>
<keyword evidence="1" id="KW-0732">Signal</keyword>
<feature type="signal peptide" evidence="1">
    <location>
        <begin position="1"/>
        <end position="32"/>
    </location>
</feature>
<dbReference type="Proteomes" id="UP000619355">
    <property type="component" value="Unassembled WGS sequence"/>
</dbReference>
<accession>A0A919EYL1</accession>
<feature type="chain" id="PRO_5037044024" description="Secreted protein" evidence="1">
    <location>
        <begin position="33"/>
        <end position="94"/>
    </location>
</feature>
<reference evidence="3" key="1">
    <citation type="journal article" date="2019" name="Int. J. Syst. Evol. Microbiol.">
        <title>The Global Catalogue of Microorganisms (GCM) 10K type strain sequencing project: providing services to taxonomists for standard genome sequencing and annotation.</title>
        <authorList>
            <consortium name="The Broad Institute Genomics Platform"/>
            <consortium name="The Broad Institute Genome Sequencing Center for Infectious Disease"/>
            <person name="Wu L."/>
            <person name="Ma J."/>
        </authorList>
    </citation>
    <scope>NUCLEOTIDE SEQUENCE [LARGE SCALE GENOMIC DNA]</scope>
    <source>
        <strain evidence="3">JCM 4253</strain>
    </source>
</reference>
<evidence type="ECO:0000313" key="3">
    <source>
        <dbReference type="Proteomes" id="UP000619355"/>
    </source>
</evidence>
<proteinExistence type="predicted"/>
<protein>
    <recommendedName>
        <fullName evidence="4">Secreted protein</fullName>
    </recommendedName>
</protein>
<evidence type="ECO:0000313" key="2">
    <source>
        <dbReference type="EMBL" id="GHG59261.1"/>
    </source>
</evidence>
<organism evidence="2 3">
    <name type="scientific">Streptomyces capoamus</name>
    <dbReference type="NCBI Taxonomy" id="68183"/>
    <lineage>
        <taxon>Bacteria</taxon>
        <taxon>Bacillati</taxon>
        <taxon>Actinomycetota</taxon>
        <taxon>Actinomycetes</taxon>
        <taxon>Kitasatosporales</taxon>
        <taxon>Streptomycetaceae</taxon>
        <taxon>Streptomyces</taxon>
    </lineage>
</organism>
<comment type="caution">
    <text evidence="2">The sequence shown here is derived from an EMBL/GenBank/DDBJ whole genome shotgun (WGS) entry which is preliminary data.</text>
</comment>
<sequence>MTVQWAKRMAAAAGVAVVAGTLPILVASPASATQSACTSYVANHGYFAGPKVKAACDYAALDTGLFKMANPACLLQLAKVGVKSEVSDPACKRA</sequence>
<dbReference type="RefSeq" id="WP_189984206.1">
    <property type="nucleotide sequence ID" value="NZ_BNBF01000015.1"/>
</dbReference>
<gene>
    <name evidence="2" type="ORF">GCM10018980_46910</name>
</gene>
<keyword evidence="3" id="KW-1185">Reference proteome</keyword>
<name>A0A919EYL1_9ACTN</name>
<evidence type="ECO:0008006" key="4">
    <source>
        <dbReference type="Google" id="ProtNLM"/>
    </source>
</evidence>
<dbReference type="AlphaFoldDB" id="A0A919EYL1"/>
<dbReference type="EMBL" id="BNBF01000015">
    <property type="protein sequence ID" value="GHG59261.1"/>
    <property type="molecule type" value="Genomic_DNA"/>
</dbReference>